<dbReference type="PANTHER" id="PTHR43128:SF16">
    <property type="entry name" value="L-LACTATE DEHYDROGENASE"/>
    <property type="match status" value="1"/>
</dbReference>
<feature type="binding site" evidence="5 7">
    <location>
        <position position="89"/>
    </location>
    <ligand>
        <name>substrate</name>
    </ligand>
</feature>
<dbReference type="Pfam" id="PF02866">
    <property type="entry name" value="Ldh_1_C"/>
    <property type="match status" value="1"/>
</dbReference>
<keyword evidence="3 5" id="KW-0560">Oxidoreductase</keyword>
<evidence type="ECO:0000259" key="9">
    <source>
        <dbReference type="Pfam" id="PF00056"/>
    </source>
</evidence>
<feature type="binding site" evidence="5 8">
    <location>
        <begin position="119"/>
        <end position="121"/>
    </location>
    <ligand>
        <name>NAD(+)</name>
        <dbReference type="ChEBI" id="CHEBI:57540"/>
    </ligand>
</feature>
<feature type="binding site" evidence="5 8">
    <location>
        <position position="34"/>
    </location>
    <ligand>
        <name>NAD(+)</name>
        <dbReference type="ChEBI" id="CHEBI:57540"/>
    </ligand>
</feature>
<dbReference type="InterPro" id="IPR036291">
    <property type="entry name" value="NAD(P)-bd_dom_sf"/>
</dbReference>
<protein>
    <recommendedName>
        <fullName evidence="5">Malate dehydrogenase</fullName>
        <ecNumber evidence="5">1.1.1.37</ecNumber>
    </recommendedName>
</protein>
<dbReference type="GO" id="GO:0030060">
    <property type="term" value="F:L-malate dehydrogenase (NAD+) activity"/>
    <property type="evidence" value="ECO:0007669"/>
    <property type="project" value="UniProtKB-UniRule"/>
</dbReference>
<reference evidence="11 12" key="1">
    <citation type="submission" date="2014-01" db="EMBL/GenBank/DDBJ databases">
        <title>Genome sequence determination for a cystic fibrosis isolate, Inquilinus limosus.</title>
        <authorList>
            <person name="Pino M."/>
            <person name="Di Conza J."/>
            <person name="Gutkind G."/>
        </authorList>
    </citation>
    <scope>NUCLEOTIDE SEQUENCE [LARGE SCALE GENOMIC DNA]</scope>
    <source>
        <strain evidence="11 12">MP06</strain>
    </source>
</reference>
<dbReference type="SUPFAM" id="SSF51735">
    <property type="entry name" value="NAD(P)-binding Rossmann-fold domains"/>
    <property type="match status" value="1"/>
</dbReference>
<name>A0A0A0D6U1_9PROT</name>
<dbReference type="Gene3D" id="3.40.50.720">
    <property type="entry name" value="NAD(P)-binding Rossmann-like Domain"/>
    <property type="match status" value="1"/>
</dbReference>
<dbReference type="HAMAP" id="MF_00487">
    <property type="entry name" value="Malate_dehydrog_3"/>
    <property type="match status" value="1"/>
</dbReference>
<evidence type="ECO:0000313" key="12">
    <source>
        <dbReference type="Proteomes" id="UP000029995"/>
    </source>
</evidence>
<dbReference type="InterPro" id="IPR001557">
    <property type="entry name" value="L-lactate/malate_DH"/>
</dbReference>
<dbReference type="GO" id="GO:0006089">
    <property type="term" value="P:lactate metabolic process"/>
    <property type="evidence" value="ECO:0007669"/>
    <property type="project" value="TreeGrafter"/>
</dbReference>
<proteinExistence type="inferred from homology"/>
<evidence type="ECO:0000256" key="8">
    <source>
        <dbReference type="PIRSR" id="PIRSR000102-3"/>
    </source>
</evidence>
<dbReference type="InterPro" id="IPR015955">
    <property type="entry name" value="Lactate_DH/Glyco_Ohase_4_C"/>
</dbReference>
<dbReference type="AlphaFoldDB" id="A0A0A0D6U1"/>
<dbReference type="FunFam" id="3.90.110.10:FF:000004">
    <property type="entry name" value="Malate dehydrogenase"/>
    <property type="match status" value="1"/>
</dbReference>
<keyword evidence="2 5" id="KW-0816">Tricarboxylic acid cycle</keyword>
<feature type="domain" description="Lactate/malate dehydrogenase N-terminal" evidence="9">
    <location>
        <begin position="5"/>
        <end position="143"/>
    </location>
</feature>
<comment type="catalytic activity">
    <reaction evidence="5">
        <text>(S)-malate + NAD(+) = oxaloacetate + NADH + H(+)</text>
        <dbReference type="Rhea" id="RHEA:21432"/>
        <dbReference type="ChEBI" id="CHEBI:15378"/>
        <dbReference type="ChEBI" id="CHEBI:15589"/>
        <dbReference type="ChEBI" id="CHEBI:16452"/>
        <dbReference type="ChEBI" id="CHEBI:57540"/>
        <dbReference type="ChEBI" id="CHEBI:57945"/>
        <dbReference type="EC" id="1.1.1.37"/>
    </reaction>
</comment>
<dbReference type="EMBL" id="JANX01000146">
    <property type="protein sequence ID" value="KGM33814.1"/>
    <property type="molecule type" value="Genomic_DNA"/>
</dbReference>
<evidence type="ECO:0000256" key="2">
    <source>
        <dbReference type="ARBA" id="ARBA00022532"/>
    </source>
</evidence>
<feature type="binding site" evidence="5 7">
    <location>
        <position position="83"/>
    </location>
    <ligand>
        <name>substrate</name>
    </ligand>
</feature>
<evidence type="ECO:0000256" key="3">
    <source>
        <dbReference type="ARBA" id="ARBA00023002"/>
    </source>
</evidence>
<feature type="active site" description="Proton acceptor" evidence="5 6">
    <location>
        <position position="176"/>
    </location>
</feature>
<comment type="similarity">
    <text evidence="5">Belongs to the LDH/MDH superfamily. MDH type 3 family.</text>
</comment>
<dbReference type="GO" id="GO:0006099">
    <property type="term" value="P:tricarboxylic acid cycle"/>
    <property type="evidence" value="ECO:0007669"/>
    <property type="project" value="UniProtKB-UniRule"/>
</dbReference>
<evidence type="ECO:0000256" key="7">
    <source>
        <dbReference type="PIRSR" id="PIRSR000102-2"/>
    </source>
</evidence>
<organism evidence="11 12">
    <name type="scientific">Inquilinus limosus MP06</name>
    <dbReference type="NCBI Taxonomy" id="1398085"/>
    <lineage>
        <taxon>Bacteria</taxon>
        <taxon>Pseudomonadati</taxon>
        <taxon>Pseudomonadota</taxon>
        <taxon>Alphaproteobacteria</taxon>
        <taxon>Rhodospirillales</taxon>
        <taxon>Rhodospirillaceae</taxon>
        <taxon>Inquilinus</taxon>
    </lineage>
</organism>
<feature type="binding site" evidence="5 8">
    <location>
        <begin position="10"/>
        <end position="15"/>
    </location>
    <ligand>
        <name>NAD(+)</name>
        <dbReference type="ChEBI" id="CHEBI:57540"/>
    </ligand>
</feature>
<evidence type="ECO:0000256" key="4">
    <source>
        <dbReference type="ARBA" id="ARBA00023027"/>
    </source>
</evidence>
<dbReference type="SUPFAM" id="SSF56327">
    <property type="entry name" value="LDH C-terminal domain-like"/>
    <property type="match status" value="1"/>
</dbReference>
<feature type="binding site" evidence="5 8">
    <location>
        <position position="96"/>
    </location>
    <ligand>
        <name>NAD(+)</name>
        <dbReference type="ChEBI" id="CHEBI:57540"/>
    </ligand>
</feature>
<dbReference type="PANTHER" id="PTHR43128">
    <property type="entry name" value="L-2-HYDROXYCARBOXYLATE DEHYDROGENASE (NAD(P)(+))"/>
    <property type="match status" value="1"/>
</dbReference>
<dbReference type="InterPro" id="IPR001236">
    <property type="entry name" value="Lactate/malate_DH_N"/>
</dbReference>
<evidence type="ECO:0000313" key="11">
    <source>
        <dbReference type="EMBL" id="KGM33814.1"/>
    </source>
</evidence>
<dbReference type="RefSeq" id="WP_034837364.1">
    <property type="nucleotide sequence ID" value="NZ_JANX01000146.1"/>
</dbReference>
<comment type="function">
    <text evidence="1 5">Catalyzes the reversible oxidation of malate to oxaloacetate.</text>
</comment>
<dbReference type="InterPro" id="IPR022383">
    <property type="entry name" value="Lactate/malate_DH_C"/>
</dbReference>
<keyword evidence="4 5" id="KW-0520">NAD</keyword>
<dbReference type="PRINTS" id="PR00086">
    <property type="entry name" value="LLDHDRGNASE"/>
</dbReference>
<gene>
    <name evidence="5" type="primary">mdh</name>
    <name evidence="11" type="ORF">P409_13775</name>
</gene>
<accession>A0A0A0D6U1</accession>
<comment type="caution">
    <text evidence="11">The sequence shown here is derived from an EMBL/GenBank/DDBJ whole genome shotgun (WGS) entry which is preliminary data.</text>
</comment>
<dbReference type="FunFam" id="3.40.50.720:FF:000018">
    <property type="entry name" value="Malate dehydrogenase"/>
    <property type="match status" value="1"/>
</dbReference>
<evidence type="ECO:0000256" key="1">
    <source>
        <dbReference type="ARBA" id="ARBA00003966"/>
    </source>
</evidence>
<dbReference type="EC" id="1.1.1.37" evidence="5"/>
<dbReference type="Pfam" id="PF00056">
    <property type="entry name" value="Ldh_1_N"/>
    <property type="match status" value="1"/>
</dbReference>
<dbReference type="Proteomes" id="UP000029995">
    <property type="component" value="Unassembled WGS sequence"/>
</dbReference>
<feature type="binding site" evidence="5 7">
    <location>
        <position position="152"/>
    </location>
    <ligand>
        <name>substrate</name>
    </ligand>
</feature>
<feature type="binding site" evidence="5 7">
    <location>
        <position position="121"/>
    </location>
    <ligand>
        <name>substrate</name>
    </ligand>
</feature>
<dbReference type="NCBIfam" id="NF004863">
    <property type="entry name" value="PRK06223.1"/>
    <property type="match status" value="1"/>
</dbReference>
<dbReference type="OrthoDB" id="9802969at2"/>
<feature type="domain" description="Lactate/malate dehydrogenase C-terminal" evidence="10">
    <location>
        <begin position="148"/>
        <end position="313"/>
    </location>
</feature>
<dbReference type="NCBIfam" id="TIGR01763">
    <property type="entry name" value="MalateDH_bact"/>
    <property type="match status" value="1"/>
</dbReference>
<dbReference type="InterPro" id="IPR011275">
    <property type="entry name" value="Malate_DH_type3"/>
</dbReference>
<evidence type="ECO:0000259" key="10">
    <source>
        <dbReference type="Pfam" id="PF02866"/>
    </source>
</evidence>
<evidence type="ECO:0000256" key="6">
    <source>
        <dbReference type="PIRSR" id="PIRSR000102-1"/>
    </source>
</evidence>
<sequence length="320" mass="33472">MARNKIALIGAGQIGGTLALLAGLKELGDITLFDVVDGVPQGKALDIAEASPVEGFDAVLKGGSDYSAIDGADVVIVTAGVPRKPGMSRDDLIGVNTKVMQAVGAGIKQYAPNAFVICITNPLDAMVGVLREVSGLKPEKVVGMAGVLDSARFRYFLAEEFKVSVEDVTAFVLGGHGDTMVPLARYSTVAGIPLPDLVKMGWTTQEKLDQIIQRTRDGGAEIVGLLKTGSAFYAPASSAIAMAESYLRDKKRVLPCAAYLTGQYGVSDFYIGVPVVIGAGGVERIVEVQFNADEKAAFDKSVAAVKGLVETTKKLMESAA</sequence>
<dbReference type="CDD" id="cd01339">
    <property type="entry name" value="LDH-like_MDH"/>
    <property type="match status" value="1"/>
</dbReference>
<dbReference type="GO" id="GO:0004459">
    <property type="term" value="F:L-lactate dehydrogenase (NAD+) activity"/>
    <property type="evidence" value="ECO:0007669"/>
    <property type="project" value="TreeGrafter"/>
</dbReference>
<dbReference type="PIRSF" id="PIRSF000102">
    <property type="entry name" value="Lac_mal_DH"/>
    <property type="match status" value="1"/>
</dbReference>
<dbReference type="Gene3D" id="3.90.110.10">
    <property type="entry name" value="Lactate dehydrogenase/glycoside hydrolase, family 4, C-terminal"/>
    <property type="match status" value="1"/>
</dbReference>
<evidence type="ECO:0000256" key="5">
    <source>
        <dbReference type="HAMAP-Rule" id="MF_00487"/>
    </source>
</evidence>